<dbReference type="CDD" id="cd00609">
    <property type="entry name" value="AAT_like"/>
    <property type="match status" value="1"/>
</dbReference>
<dbReference type="Gene3D" id="1.10.10.10">
    <property type="entry name" value="Winged helix-like DNA-binding domain superfamily/Winged helix DNA-binding domain"/>
    <property type="match status" value="1"/>
</dbReference>
<keyword evidence="7" id="KW-0808">Transferase</keyword>
<dbReference type="GO" id="GO:0003677">
    <property type="term" value="F:DNA binding"/>
    <property type="evidence" value="ECO:0007669"/>
    <property type="project" value="UniProtKB-KW"/>
</dbReference>
<dbReference type="EMBL" id="AE008692">
    <property type="protein sequence ID" value="AAV90568.1"/>
    <property type="molecule type" value="Genomic_DNA"/>
</dbReference>
<evidence type="ECO:0000313" key="8">
    <source>
        <dbReference type="Proteomes" id="UP000001173"/>
    </source>
</evidence>
<dbReference type="Proteomes" id="UP000001173">
    <property type="component" value="Chromosome"/>
</dbReference>
<dbReference type="PANTHER" id="PTHR46577">
    <property type="entry name" value="HTH-TYPE TRANSCRIPTIONAL REGULATORY PROTEIN GABR"/>
    <property type="match status" value="1"/>
</dbReference>
<dbReference type="CDD" id="cd07377">
    <property type="entry name" value="WHTH_GntR"/>
    <property type="match status" value="1"/>
</dbReference>
<dbReference type="InterPro" id="IPR051446">
    <property type="entry name" value="HTH_trans_reg/aminotransferase"/>
</dbReference>
<dbReference type="SMART" id="SM00345">
    <property type="entry name" value="HTH_GNTR"/>
    <property type="match status" value="1"/>
</dbReference>
<evidence type="ECO:0000256" key="1">
    <source>
        <dbReference type="ARBA" id="ARBA00005384"/>
    </source>
</evidence>
<dbReference type="InterPro" id="IPR036390">
    <property type="entry name" value="WH_DNA-bd_sf"/>
</dbReference>
<dbReference type="PANTHER" id="PTHR46577:SF1">
    <property type="entry name" value="HTH-TYPE TRANSCRIPTIONAL REGULATORY PROTEIN GABR"/>
    <property type="match status" value="1"/>
</dbReference>
<protein>
    <submittedName>
        <fullName evidence="7">Transcriptional regulator, GntR family with aminotransferase domain</fullName>
    </submittedName>
</protein>
<keyword evidence="5" id="KW-0804">Transcription</keyword>
<dbReference type="InterPro" id="IPR000524">
    <property type="entry name" value="Tscrpt_reg_HTH_GntR"/>
</dbReference>
<keyword evidence="2" id="KW-0663">Pyridoxal phosphate</keyword>
<dbReference type="SUPFAM" id="SSF46785">
    <property type="entry name" value="Winged helix' DNA-binding domain"/>
    <property type="match status" value="1"/>
</dbReference>
<dbReference type="InterPro" id="IPR015424">
    <property type="entry name" value="PyrdxlP-dep_Trfase"/>
</dbReference>
<evidence type="ECO:0000313" key="7">
    <source>
        <dbReference type="EMBL" id="AAV90568.1"/>
    </source>
</evidence>
<keyword evidence="3" id="KW-0805">Transcription regulation</keyword>
<dbReference type="Gene3D" id="3.40.640.10">
    <property type="entry name" value="Type I PLP-dependent aspartate aminotransferase-like (Major domain)"/>
    <property type="match status" value="1"/>
</dbReference>
<dbReference type="PROSITE" id="PS50949">
    <property type="entry name" value="HTH_GNTR"/>
    <property type="match status" value="1"/>
</dbReference>
<dbReference type="STRING" id="264203.ZMO1944"/>
<dbReference type="SUPFAM" id="SSF53383">
    <property type="entry name" value="PLP-dependent transferases"/>
    <property type="match status" value="1"/>
</dbReference>
<reference evidence="7 8" key="2">
    <citation type="journal article" date="2009" name="Nat. Biotechnol.">
        <title>Improved genome annotation for Zymomonas mobilis.</title>
        <authorList>
            <person name="Yang S."/>
            <person name="Pappas K.M."/>
            <person name="Hauser L.J."/>
            <person name="Land M.L."/>
            <person name="Chen G.L."/>
            <person name="Hurst G.B."/>
            <person name="Pan C."/>
            <person name="Kouvelis V.N."/>
            <person name="Typas M.A."/>
            <person name="Pelletier D.A."/>
            <person name="Klingeman D.M."/>
            <person name="Chang Y.J."/>
            <person name="Samatova N.F."/>
            <person name="Brown S.D."/>
        </authorList>
    </citation>
    <scope>NUCLEOTIDE SEQUENCE [LARGE SCALE GENOMIC DNA]</scope>
    <source>
        <strain evidence="8">ATCC 31821 / ZM4 / CP4</strain>
    </source>
</reference>
<comment type="similarity">
    <text evidence="1">In the C-terminal section; belongs to the class-I pyridoxal-phosphate-dependent aminotransferase family.</text>
</comment>
<dbReference type="InterPro" id="IPR015422">
    <property type="entry name" value="PyrdxlP-dep_Trfase_small"/>
</dbReference>
<dbReference type="GO" id="GO:0003700">
    <property type="term" value="F:DNA-binding transcription factor activity"/>
    <property type="evidence" value="ECO:0007669"/>
    <property type="project" value="InterPro"/>
</dbReference>
<dbReference type="HOGENOM" id="CLU_017584_0_0_5"/>
<dbReference type="eggNOG" id="COG1167">
    <property type="taxonomic scope" value="Bacteria"/>
</dbReference>
<evidence type="ECO:0000259" key="6">
    <source>
        <dbReference type="PROSITE" id="PS50949"/>
    </source>
</evidence>
<dbReference type="Pfam" id="PF00155">
    <property type="entry name" value="Aminotran_1_2"/>
    <property type="match status" value="1"/>
</dbReference>
<dbReference type="Pfam" id="PF00392">
    <property type="entry name" value="GntR"/>
    <property type="match status" value="1"/>
</dbReference>
<proteinExistence type="inferred from homology"/>
<gene>
    <name evidence="7" type="ordered locus">ZMO1944</name>
</gene>
<dbReference type="GO" id="GO:0030170">
    <property type="term" value="F:pyridoxal phosphate binding"/>
    <property type="evidence" value="ECO:0007669"/>
    <property type="project" value="InterPro"/>
</dbReference>
<reference evidence="7 8" key="1">
    <citation type="journal article" date="2005" name="Nat. Biotechnol.">
        <title>The genome sequence of the ethanologenic bacterium Zymomonas mobilis ZM4.</title>
        <authorList>
            <person name="Seo J.S."/>
            <person name="Chong H."/>
            <person name="Park H.S."/>
            <person name="Yoon K.O."/>
            <person name="Jung C."/>
            <person name="Kim J.J."/>
            <person name="Hong J.H."/>
            <person name="Kim H."/>
            <person name="Kim J.H."/>
            <person name="Kil J.I."/>
            <person name="Park C.J."/>
            <person name="Oh H.M."/>
            <person name="Lee J.S."/>
            <person name="Jin S.J."/>
            <person name="Um H.W."/>
            <person name="Lee H.J."/>
            <person name="Oh S.J."/>
            <person name="Kim J.Y."/>
            <person name="Kang H.L."/>
            <person name="Lee S.Y."/>
            <person name="Lee K.J."/>
            <person name="Kang H.S."/>
        </authorList>
    </citation>
    <scope>NUCLEOTIDE SEQUENCE [LARGE SCALE GENOMIC DNA]</scope>
    <source>
        <strain evidence="8">ATCC 31821 / ZM4 / CP4</strain>
    </source>
</reference>
<dbReference type="RefSeq" id="WP_011241667.1">
    <property type="nucleotide sequence ID" value="NC_006526.2"/>
</dbReference>
<keyword evidence="4" id="KW-0238">DNA-binding</keyword>
<sequence>MRVKSPWMPRLAEGSAATPSERLVAALAEDILEGEISTGDRLPAHRDLADKLGIGVGTVTKAYGILERRGLVRSVKGSGSFVALTQTRRGPLIDLSRNVPPAVVNERLLAGTFTAIAKRVDADLFNDYPPLGGHDEHRRLLAHWFARLGMEADPSRLVLTGGAHQAIAIALSVTCGTGGTLFTEAQTYPGVFALARHRGIRCVGVDMDDEGMMPDALDRMLTEKKSGPSALYVTPTMQNPTTATMGRIRREAIVSVCRAHDVAIIEDDVYTLAADTSLPPLTMLAPERTFYANSLSKTLNPALRIGGLVVPESMYAQVETALQATTIMVPPLSCAVMEQWLLDGTVEAVSQAIQDESKRRIALARSLLGDMMRNTEHRGYHIWLPMPQQEAQRLAHAASALGVRVTPPESTAADPDAPDGGVRLCLGSASIAELSTALAGIARLRVEVHQPDSRLAL</sequence>
<evidence type="ECO:0000256" key="2">
    <source>
        <dbReference type="ARBA" id="ARBA00022898"/>
    </source>
</evidence>
<dbReference type="InterPro" id="IPR004839">
    <property type="entry name" value="Aminotransferase_I/II_large"/>
</dbReference>
<name>Q5NL42_ZYMMO</name>
<feature type="domain" description="HTH gntR-type" evidence="6">
    <location>
        <begin position="17"/>
        <end position="85"/>
    </location>
</feature>
<dbReference type="AlphaFoldDB" id="Q5NL42"/>
<evidence type="ECO:0000256" key="3">
    <source>
        <dbReference type="ARBA" id="ARBA00023015"/>
    </source>
</evidence>
<accession>Q5NL42</accession>
<dbReference type="InterPro" id="IPR015421">
    <property type="entry name" value="PyrdxlP-dep_Trfase_major"/>
</dbReference>
<keyword evidence="8" id="KW-1185">Reference proteome</keyword>
<dbReference type="KEGG" id="zmo:ZMO1944"/>
<evidence type="ECO:0000256" key="5">
    <source>
        <dbReference type="ARBA" id="ARBA00023163"/>
    </source>
</evidence>
<dbReference type="InterPro" id="IPR036388">
    <property type="entry name" value="WH-like_DNA-bd_sf"/>
</dbReference>
<dbReference type="Gene3D" id="3.90.1150.10">
    <property type="entry name" value="Aspartate Aminotransferase, domain 1"/>
    <property type="match status" value="1"/>
</dbReference>
<dbReference type="GO" id="GO:0008483">
    <property type="term" value="F:transaminase activity"/>
    <property type="evidence" value="ECO:0007669"/>
    <property type="project" value="UniProtKB-KW"/>
</dbReference>
<organism evidence="7 8">
    <name type="scientific">Zymomonas mobilis subsp. mobilis (strain ATCC 31821 / ZM4 / CP4)</name>
    <dbReference type="NCBI Taxonomy" id="264203"/>
    <lineage>
        <taxon>Bacteria</taxon>
        <taxon>Pseudomonadati</taxon>
        <taxon>Pseudomonadota</taxon>
        <taxon>Alphaproteobacteria</taxon>
        <taxon>Sphingomonadales</taxon>
        <taxon>Zymomonadaceae</taxon>
        <taxon>Zymomonas</taxon>
    </lineage>
</organism>
<evidence type="ECO:0000256" key="4">
    <source>
        <dbReference type="ARBA" id="ARBA00023125"/>
    </source>
</evidence>
<keyword evidence="7" id="KW-0032">Aminotransferase</keyword>